<name>J3P0D2_GAET3</name>
<evidence type="ECO:0000256" key="3">
    <source>
        <dbReference type="SAM" id="SignalP"/>
    </source>
</evidence>
<feature type="signal peptide" evidence="3">
    <location>
        <begin position="1"/>
        <end position="24"/>
    </location>
</feature>
<evidence type="ECO:0000313" key="5">
    <source>
        <dbReference type="EnsemblFungi" id="EJT77065"/>
    </source>
</evidence>
<keyword evidence="2" id="KW-0472">Membrane</keyword>
<protein>
    <recommendedName>
        <fullName evidence="7">Extracellular membrane protein CFEM domain-containing protein</fullName>
    </recommendedName>
</protein>
<feature type="compositionally biased region" description="Polar residues" evidence="1">
    <location>
        <begin position="506"/>
        <end position="518"/>
    </location>
</feature>
<feature type="region of interest" description="Disordered" evidence="1">
    <location>
        <begin position="571"/>
        <end position="591"/>
    </location>
</feature>
<feature type="chain" id="PRO_5015094724" description="Extracellular membrane protein CFEM domain-containing protein" evidence="3">
    <location>
        <begin position="25"/>
        <end position="687"/>
    </location>
</feature>
<keyword evidence="2" id="KW-0812">Transmembrane</keyword>
<dbReference type="RefSeq" id="XP_009223065.1">
    <property type="nucleotide sequence ID" value="XM_009224801.1"/>
</dbReference>
<feature type="region of interest" description="Disordered" evidence="1">
    <location>
        <begin position="336"/>
        <end position="380"/>
    </location>
</feature>
<evidence type="ECO:0000256" key="2">
    <source>
        <dbReference type="SAM" id="Phobius"/>
    </source>
</evidence>
<feature type="compositionally biased region" description="Low complexity" evidence="1">
    <location>
        <begin position="527"/>
        <end position="547"/>
    </location>
</feature>
<dbReference type="eggNOG" id="ENOG502SQDM">
    <property type="taxonomic scope" value="Eukaryota"/>
</dbReference>
<dbReference type="Proteomes" id="UP000006039">
    <property type="component" value="Unassembled WGS sequence"/>
</dbReference>
<dbReference type="EnsemblFungi" id="EJT77065">
    <property type="protein sequence ID" value="EJT77065"/>
    <property type="gene ID" value="GGTG_06979"/>
</dbReference>
<dbReference type="OrthoDB" id="3436787at2759"/>
<evidence type="ECO:0000256" key="1">
    <source>
        <dbReference type="SAM" id="MobiDB-lite"/>
    </source>
</evidence>
<keyword evidence="3" id="KW-0732">Signal</keyword>
<dbReference type="GeneID" id="20347437"/>
<feature type="compositionally biased region" description="Gly residues" evidence="1">
    <location>
        <begin position="675"/>
        <end position="687"/>
    </location>
</feature>
<reference evidence="6" key="1">
    <citation type="submission" date="2010-07" db="EMBL/GenBank/DDBJ databases">
        <title>The genome sequence of Gaeumannomyces graminis var. tritici strain R3-111a-1.</title>
        <authorList>
            <consortium name="The Broad Institute Genome Sequencing Platform"/>
            <person name="Ma L.-J."/>
            <person name="Dead R."/>
            <person name="Young S."/>
            <person name="Zeng Q."/>
            <person name="Koehrsen M."/>
            <person name="Alvarado L."/>
            <person name="Berlin A."/>
            <person name="Chapman S.B."/>
            <person name="Chen Z."/>
            <person name="Freedman E."/>
            <person name="Gellesch M."/>
            <person name="Goldberg J."/>
            <person name="Griggs A."/>
            <person name="Gujja S."/>
            <person name="Heilman E.R."/>
            <person name="Heiman D."/>
            <person name="Hepburn T."/>
            <person name="Howarth C."/>
            <person name="Jen D."/>
            <person name="Larson L."/>
            <person name="Mehta T."/>
            <person name="Neiman D."/>
            <person name="Pearson M."/>
            <person name="Roberts A."/>
            <person name="Saif S."/>
            <person name="Shea T."/>
            <person name="Shenoy N."/>
            <person name="Sisk P."/>
            <person name="Stolte C."/>
            <person name="Sykes S."/>
            <person name="Walk T."/>
            <person name="White J."/>
            <person name="Yandava C."/>
            <person name="Haas B."/>
            <person name="Nusbaum C."/>
            <person name="Birren B."/>
        </authorList>
    </citation>
    <scope>NUCLEOTIDE SEQUENCE [LARGE SCALE GENOMIC DNA]</scope>
    <source>
        <strain evidence="6">R3-111a-1</strain>
    </source>
</reference>
<dbReference type="VEuPathDB" id="FungiDB:GGTG_06979"/>
<organism evidence="4">
    <name type="scientific">Gaeumannomyces tritici (strain R3-111a-1)</name>
    <name type="common">Wheat and barley take-all root rot fungus</name>
    <name type="synonym">Gaeumannomyces graminis var. tritici</name>
    <dbReference type="NCBI Taxonomy" id="644352"/>
    <lineage>
        <taxon>Eukaryota</taxon>
        <taxon>Fungi</taxon>
        <taxon>Dikarya</taxon>
        <taxon>Ascomycota</taxon>
        <taxon>Pezizomycotina</taxon>
        <taxon>Sordariomycetes</taxon>
        <taxon>Sordariomycetidae</taxon>
        <taxon>Magnaporthales</taxon>
        <taxon>Magnaporthaceae</taxon>
        <taxon>Gaeumannomyces</taxon>
    </lineage>
</organism>
<proteinExistence type="predicted"/>
<evidence type="ECO:0000313" key="4">
    <source>
        <dbReference type="EMBL" id="EJT77065.1"/>
    </source>
</evidence>
<reference evidence="5" key="5">
    <citation type="submission" date="2018-04" db="UniProtKB">
        <authorList>
            <consortium name="EnsemblFungi"/>
        </authorList>
    </citation>
    <scope>IDENTIFICATION</scope>
    <source>
        <strain evidence="5">R3-111a-1</strain>
    </source>
</reference>
<feature type="region of interest" description="Disordered" evidence="1">
    <location>
        <begin position="616"/>
        <end position="687"/>
    </location>
</feature>
<reference evidence="4" key="3">
    <citation type="submission" date="2010-09" db="EMBL/GenBank/DDBJ databases">
        <title>Annotation of Gaeumannomyces graminis var. tritici R3-111a-1.</title>
        <authorList>
            <consortium name="The Broad Institute Genome Sequencing Platform"/>
            <person name="Ma L.-J."/>
            <person name="Dead R."/>
            <person name="Young S.K."/>
            <person name="Zeng Q."/>
            <person name="Gargeya S."/>
            <person name="Fitzgerald M."/>
            <person name="Haas B."/>
            <person name="Abouelleil A."/>
            <person name="Alvarado L."/>
            <person name="Arachchi H.M."/>
            <person name="Berlin A."/>
            <person name="Brown A."/>
            <person name="Chapman S.B."/>
            <person name="Chen Z."/>
            <person name="Dunbar C."/>
            <person name="Freedman E."/>
            <person name="Gearin G."/>
            <person name="Gellesch M."/>
            <person name="Goldberg J."/>
            <person name="Griggs A."/>
            <person name="Gujja S."/>
            <person name="Heiman D."/>
            <person name="Howarth C."/>
            <person name="Larson L."/>
            <person name="Lui A."/>
            <person name="MacDonald P.J.P."/>
            <person name="Mehta T."/>
            <person name="Montmayeur A."/>
            <person name="Murphy C."/>
            <person name="Neiman D."/>
            <person name="Pearson M."/>
            <person name="Priest M."/>
            <person name="Roberts A."/>
            <person name="Saif S."/>
            <person name="Shea T."/>
            <person name="Shenoy N."/>
            <person name="Sisk P."/>
            <person name="Stolte C."/>
            <person name="Sykes S."/>
            <person name="Yandava C."/>
            <person name="Wortman J."/>
            <person name="Nusbaum C."/>
            <person name="Birren B."/>
        </authorList>
    </citation>
    <scope>NUCLEOTIDE SEQUENCE</scope>
    <source>
        <strain evidence="4">R3-111a-1</strain>
    </source>
</reference>
<sequence>MSGSHLKATPLGLLLLALARTGQSVVYVTDLPLFSRLAPCAASAISYHIMSQTRANCPQAVTDLQGCVCTKNNNIVAISSGISSSVSYSCGSTASDDQASAATVLSAYCNQNAMPTFAPPSITVTNYISDLPEFQYLAGCAKGALGYAVQSMTNSFCPPEASNLATCACMKNQNSLKVSQIINSSVRYSCTSHMADVTSAQAMFSAYCNMAVSGISNFPQPSPPPGDMSYYITALPQYSAMAPCAQSAVSYAIKSQANNYCPEGVQALASCVCIKESIFGSVSSSVTSGVKWSCSSTASEDITSALAVLDVYCSAAKGQVKPTGIAESIQQTFPVPRSGTIAPGPGQTGGAGGGSGNGGGAGGGGANGGPDGSSGTSQPSNTGVIAGAAGGGVALLLGIGVAVFYLMRNARRKKAAEDIAMVQPKSSADQDFGGGKPELDGAMITAADLPPSSPSPSMLKTHASQRIADNVSPVSAHHNHNHHQHGGGGGAFPSPPMPTELHNESRVQQQQAGAQNVSPVMPSPYSQNGQFQAYGQQQQQQQQYQPGGAHEMLGQQTYSTMIRPELHGSYQQPLPLQQAGPYGNVPASPFGPGFQGQAQGLYEFPAAAIAAFPRPPSSAANTASGLGASPPRHTYEPAGSRPATASSQQHLRPSEASAPGMSWHSGPVAGYSELDGGGGGRQPGATR</sequence>
<dbReference type="AlphaFoldDB" id="J3P0D2"/>
<reference evidence="4" key="2">
    <citation type="submission" date="2010-07" db="EMBL/GenBank/DDBJ databases">
        <authorList>
            <consortium name="The Broad Institute Genome Sequencing Platform"/>
            <consortium name="Broad Institute Genome Sequencing Center for Infectious Disease"/>
            <person name="Ma L.-J."/>
            <person name="Dead R."/>
            <person name="Young S."/>
            <person name="Zeng Q."/>
            <person name="Koehrsen M."/>
            <person name="Alvarado L."/>
            <person name="Berlin A."/>
            <person name="Chapman S.B."/>
            <person name="Chen Z."/>
            <person name="Freedman E."/>
            <person name="Gellesch M."/>
            <person name="Goldberg J."/>
            <person name="Griggs A."/>
            <person name="Gujja S."/>
            <person name="Heilman E.R."/>
            <person name="Heiman D."/>
            <person name="Hepburn T."/>
            <person name="Howarth C."/>
            <person name="Jen D."/>
            <person name="Larson L."/>
            <person name="Mehta T."/>
            <person name="Neiman D."/>
            <person name="Pearson M."/>
            <person name="Roberts A."/>
            <person name="Saif S."/>
            <person name="Shea T."/>
            <person name="Shenoy N."/>
            <person name="Sisk P."/>
            <person name="Stolte C."/>
            <person name="Sykes S."/>
            <person name="Walk T."/>
            <person name="White J."/>
            <person name="Yandava C."/>
            <person name="Haas B."/>
            <person name="Nusbaum C."/>
            <person name="Birren B."/>
        </authorList>
    </citation>
    <scope>NUCLEOTIDE SEQUENCE</scope>
    <source>
        <strain evidence="4">R3-111a-1</strain>
    </source>
</reference>
<feature type="transmembrane region" description="Helical" evidence="2">
    <location>
        <begin position="384"/>
        <end position="406"/>
    </location>
</feature>
<reference evidence="5" key="4">
    <citation type="journal article" date="2015" name="G3 (Bethesda)">
        <title>Genome sequences of three phytopathogenic species of the Magnaporthaceae family of fungi.</title>
        <authorList>
            <person name="Okagaki L.H."/>
            <person name="Nunes C.C."/>
            <person name="Sailsbery J."/>
            <person name="Clay B."/>
            <person name="Brown D."/>
            <person name="John T."/>
            <person name="Oh Y."/>
            <person name="Young N."/>
            <person name="Fitzgerald M."/>
            <person name="Haas B.J."/>
            <person name="Zeng Q."/>
            <person name="Young S."/>
            <person name="Adiconis X."/>
            <person name="Fan L."/>
            <person name="Levin J.Z."/>
            <person name="Mitchell T.K."/>
            <person name="Okubara P.A."/>
            <person name="Farman M.L."/>
            <person name="Kohn L.M."/>
            <person name="Birren B."/>
            <person name="Ma L.-J."/>
            <person name="Dean R.A."/>
        </authorList>
    </citation>
    <scope>NUCLEOTIDE SEQUENCE</scope>
    <source>
        <strain evidence="5">R3-111a-1</strain>
    </source>
</reference>
<evidence type="ECO:0000313" key="6">
    <source>
        <dbReference type="Proteomes" id="UP000006039"/>
    </source>
</evidence>
<keyword evidence="6" id="KW-1185">Reference proteome</keyword>
<gene>
    <name evidence="5" type="primary">20347437</name>
    <name evidence="4" type="ORF">GGTG_06979</name>
</gene>
<feature type="region of interest" description="Disordered" evidence="1">
    <location>
        <begin position="474"/>
        <end position="547"/>
    </location>
</feature>
<keyword evidence="2" id="KW-1133">Transmembrane helix</keyword>
<feature type="compositionally biased region" description="Gly residues" evidence="1">
    <location>
        <begin position="346"/>
        <end position="372"/>
    </location>
</feature>
<dbReference type="HOGENOM" id="CLU_017868_1_0_1"/>
<dbReference type="EMBL" id="GL385397">
    <property type="protein sequence ID" value="EJT77065.1"/>
    <property type="molecule type" value="Genomic_DNA"/>
</dbReference>
<evidence type="ECO:0008006" key="7">
    <source>
        <dbReference type="Google" id="ProtNLM"/>
    </source>
</evidence>
<dbReference type="STRING" id="644352.J3P0D2"/>
<accession>J3P0D2</accession>